<keyword evidence="2" id="KW-0963">Cytoplasm</keyword>
<evidence type="ECO:0000313" key="4">
    <source>
        <dbReference type="Proteomes" id="UP000887566"/>
    </source>
</evidence>
<reference evidence="5" key="1">
    <citation type="submission" date="2022-11" db="UniProtKB">
        <authorList>
            <consortium name="WormBaseParasite"/>
        </authorList>
    </citation>
    <scope>IDENTIFICATION</scope>
</reference>
<feature type="compositionally biased region" description="Low complexity" evidence="3">
    <location>
        <begin position="341"/>
        <end position="359"/>
    </location>
</feature>
<protein>
    <submittedName>
        <fullName evidence="5">Uncharacterized protein</fullName>
    </submittedName>
</protein>
<proteinExistence type="predicted"/>
<dbReference type="GO" id="GO:0005634">
    <property type="term" value="C:nucleus"/>
    <property type="evidence" value="ECO:0007669"/>
    <property type="project" value="TreeGrafter"/>
</dbReference>
<evidence type="ECO:0000256" key="2">
    <source>
        <dbReference type="ARBA" id="ARBA00022490"/>
    </source>
</evidence>
<organism evidence="4 5">
    <name type="scientific">Plectus sambesii</name>
    <dbReference type="NCBI Taxonomy" id="2011161"/>
    <lineage>
        <taxon>Eukaryota</taxon>
        <taxon>Metazoa</taxon>
        <taxon>Ecdysozoa</taxon>
        <taxon>Nematoda</taxon>
        <taxon>Chromadorea</taxon>
        <taxon>Plectida</taxon>
        <taxon>Plectina</taxon>
        <taxon>Plectoidea</taxon>
        <taxon>Plectidae</taxon>
        <taxon>Plectus</taxon>
    </lineage>
</organism>
<feature type="compositionally biased region" description="Acidic residues" evidence="3">
    <location>
        <begin position="1"/>
        <end position="10"/>
    </location>
</feature>
<feature type="compositionally biased region" description="Polar residues" evidence="3">
    <location>
        <begin position="303"/>
        <end position="320"/>
    </location>
</feature>
<evidence type="ECO:0000256" key="3">
    <source>
        <dbReference type="SAM" id="MobiDB-lite"/>
    </source>
</evidence>
<comment type="subcellular location">
    <subcellularLocation>
        <location evidence="1">Cytoplasm</location>
    </subcellularLocation>
</comment>
<feature type="region of interest" description="Disordered" evidence="3">
    <location>
        <begin position="85"/>
        <end position="380"/>
    </location>
</feature>
<feature type="compositionally biased region" description="Basic and acidic residues" evidence="3">
    <location>
        <begin position="263"/>
        <end position="273"/>
    </location>
</feature>
<feature type="compositionally biased region" description="Basic and acidic residues" evidence="3">
    <location>
        <begin position="95"/>
        <end position="106"/>
    </location>
</feature>
<accession>A0A914XTR6</accession>
<name>A0A914XTR6_9BILA</name>
<dbReference type="Proteomes" id="UP000887566">
    <property type="component" value="Unplaced"/>
</dbReference>
<dbReference type="GO" id="GO:0017148">
    <property type="term" value="P:negative regulation of translation"/>
    <property type="evidence" value="ECO:0007669"/>
    <property type="project" value="TreeGrafter"/>
</dbReference>
<feature type="compositionally biased region" description="Basic and acidic residues" evidence="3">
    <location>
        <begin position="137"/>
        <end position="154"/>
    </location>
</feature>
<dbReference type="AlphaFoldDB" id="A0A914XTR6"/>
<feature type="region of interest" description="Disordered" evidence="3">
    <location>
        <begin position="1"/>
        <end position="31"/>
    </location>
</feature>
<feature type="compositionally biased region" description="Polar residues" evidence="3">
    <location>
        <begin position="228"/>
        <end position="238"/>
    </location>
</feature>
<evidence type="ECO:0000313" key="5">
    <source>
        <dbReference type="WBParaSite" id="PSAMB.scaffold9588size4817.g32596.t1"/>
    </source>
</evidence>
<dbReference type="GO" id="GO:0003729">
    <property type="term" value="F:mRNA binding"/>
    <property type="evidence" value="ECO:0007669"/>
    <property type="project" value="TreeGrafter"/>
</dbReference>
<keyword evidence="4" id="KW-1185">Reference proteome</keyword>
<dbReference type="WBParaSite" id="PSAMB.scaffold9588size4817.g32596.t1">
    <property type="protein sequence ID" value="PSAMB.scaffold9588size4817.g32596.t1"/>
    <property type="gene ID" value="PSAMB.scaffold9588size4817.g32596"/>
</dbReference>
<sequence length="380" mass="41633">MSDAEDDSSSGDETSSTPDAPIRIFVPDENDKTPRYDKVTMLQLATSTLSTTRPDILSVEFNNDVGLWSPELWLEWKWATEGAETRGAAARRKHREVDKLKAEHPTLDGAQGETVVLSPQRRGFVGGCRPTSPKPTEQSEHRSERIGADRRDWRSGAAGFGSKQQASNERDFKPPFQKLAASSGGGSSASAVPSSSAYGQRSMRGGSGGNGPSSNSSWRDAPRGPGGDSSNANSYHSSFNRDRDNRYGQQQQQQQRRPWNNNYDRRSEERMPEWMDEGPETILDVIELKGFDDDPNTVGGPRQNGQGKENYPQSARNNLTKRGGATADRKDVPPGRGGGQQQQQQQQQVHQQHQQQQRGNGRGNAAGPTKDAKGTTNGSR</sequence>
<evidence type="ECO:0000256" key="1">
    <source>
        <dbReference type="ARBA" id="ARBA00004496"/>
    </source>
</evidence>
<dbReference type="GO" id="GO:0036464">
    <property type="term" value="C:cytoplasmic ribonucleoprotein granule"/>
    <property type="evidence" value="ECO:0007669"/>
    <property type="project" value="UniProtKB-ARBA"/>
</dbReference>
<dbReference type="InterPro" id="IPR018862">
    <property type="entry name" value="eIF4E-T"/>
</dbReference>
<feature type="compositionally biased region" description="Low complexity" evidence="3">
    <location>
        <begin position="188"/>
        <end position="197"/>
    </location>
</feature>
<dbReference type="PANTHER" id="PTHR12269">
    <property type="entry name" value="EUKARYOTIC TRANSLATION INITIATION FACTOR 4E TRANSPORTER"/>
    <property type="match status" value="1"/>
</dbReference>
<dbReference type="PANTHER" id="PTHR12269:SF1">
    <property type="entry name" value="EUKARYOTIC TRANSLATION INITIATION FACTOR 4E TRANSPORTER"/>
    <property type="match status" value="1"/>
</dbReference>
<dbReference type="Pfam" id="PF10477">
    <property type="entry name" value="EIF4E-T"/>
    <property type="match status" value="1"/>
</dbReference>